<keyword evidence="6 13" id="KW-0479">Metal-binding</keyword>
<comment type="cofactor">
    <cofactor evidence="1 13">
        <name>heme</name>
        <dbReference type="ChEBI" id="CHEBI:30413"/>
    </cofactor>
</comment>
<dbReference type="GO" id="GO:0020037">
    <property type="term" value="F:heme binding"/>
    <property type="evidence" value="ECO:0007669"/>
    <property type="project" value="InterPro"/>
</dbReference>
<dbReference type="GO" id="GO:0005789">
    <property type="term" value="C:endoplasmic reticulum membrane"/>
    <property type="evidence" value="ECO:0007669"/>
    <property type="project" value="UniProtKB-SubCell"/>
</dbReference>
<dbReference type="GO" id="GO:0005506">
    <property type="term" value="F:iron ion binding"/>
    <property type="evidence" value="ECO:0007669"/>
    <property type="project" value="InterPro"/>
</dbReference>
<dbReference type="Pfam" id="PF00067">
    <property type="entry name" value="p450"/>
    <property type="match status" value="1"/>
</dbReference>
<dbReference type="InterPro" id="IPR050476">
    <property type="entry name" value="Insect_CytP450_Detox"/>
</dbReference>
<sequence>MLSRKGKLKHEDYTHLPEAGFAAVQESEIGKTSKNVQFLTNEDITAQALIFFFGGFDTASSLMCFLGHELAVNQHIQRRLKEEIRKLLIDTDGKITYEHLLSMKYLDMVISETLRKWPQATWLDRKCTKEFEIEPKNEGEPRLKVNVGDICWLPVYAIHKDPNYYPNPDVFDPERFSDENKDKIKPTTYLPFGIGPRNCIGSRFALLETKILMFHLLTNFDIVPTEKTQIPLKIDKNNILVLGEKGFHVGLRRMQKTDFSNK</sequence>
<accession>A0A482VCC9</accession>
<evidence type="ECO:0000256" key="9">
    <source>
        <dbReference type="ARBA" id="ARBA00023002"/>
    </source>
</evidence>
<feature type="binding site" description="axial binding residue" evidence="13">
    <location>
        <position position="199"/>
    </location>
    <ligand>
        <name>heme</name>
        <dbReference type="ChEBI" id="CHEBI:30413"/>
    </ligand>
    <ligandPart>
        <name>Fe</name>
        <dbReference type="ChEBI" id="CHEBI:18248"/>
    </ligandPart>
</feature>
<dbReference type="PROSITE" id="PS00086">
    <property type="entry name" value="CYTOCHROME_P450"/>
    <property type="match status" value="1"/>
</dbReference>
<dbReference type="SUPFAM" id="SSF48264">
    <property type="entry name" value="Cytochrome P450"/>
    <property type="match status" value="1"/>
</dbReference>
<dbReference type="AlphaFoldDB" id="A0A482VCC9"/>
<comment type="caution">
    <text evidence="15">The sequence shown here is derived from an EMBL/GenBank/DDBJ whole genome shotgun (WGS) entry which is preliminary data.</text>
</comment>
<reference evidence="15 16" key="1">
    <citation type="submission" date="2017-03" db="EMBL/GenBank/DDBJ databases">
        <title>Genome of the blue death feigning beetle - Asbolus verrucosus.</title>
        <authorList>
            <person name="Rider S.D."/>
        </authorList>
    </citation>
    <scope>NUCLEOTIDE SEQUENCE [LARGE SCALE GENOMIC DNA]</scope>
    <source>
        <strain evidence="15">Butters</strain>
        <tissue evidence="15">Head and leg muscle</tissue>
    </source>
</reference>
<comment type="similarity">
    <text evidence="4 14">Belongs to the cytochrome P450 family.</text>
</comment>
<evidence type="ECO:0000256" key="2">
    <source>
        <dbReference type="ARBA" id="ARBA00004174"/>
    </source>
</evidence>
<evidence type="ECO:0000256" key="5">
    <source>
        <dbReference type="ARBA" id="ARBA00022617"/>
    </source>
</evidence>
<dbReference type="InterPro" id="IPR036396">
    <property type="entry name" value="Cyt_P450_sf"/>
</dbReference>
<dbReference type="Proteomes" id="UP000292052">
    <property type="component" value="Unassembled WGS sequence"/>
</dbReference>
<keyword evidence="16" id="KW-1185">Reference proteome</keyword>
<evidence type="ECO:0000256" key="7">
    <source>
        <dbReference type="ARBA" id="ARBA00022824"/>
    </source>
</evidence>
<protein>
    <submittedName>
        <fullName evidence="15">p450 domain containing protein</fullName>
    </submittedName>
</protein>
<keyword evidence="5 13" id="KW-0349">Heme</keyword>
<keyword evidence="7" id="KW-0256">Endoplasmic reticulum</keyword>
<evidence type="ECO:0000256" key="8">
    <source>
        <dbReference type="ARBA" id="ARBA00022848"/>
    </source>
</evidence>
<keyword evidence="10 13" id="KW-0408">Iron</keyword>
<keyword evidence="12" id="KW-0472">Membrane</keyword>
<dbReference type="InterPro" id="IPR002401">
    <property type="entry name" value="Cyt_P450_E_grp-I"/>
</dbReference>
<dbReference type="PRINTS" id="PR00463">
    <property type="entry name" value="EP450I"/>
</dbReference>
<keyword evidence="9 14" id="KW-0560">Oxidoreductase</keyword>
<dbReference type="PANTHER" id="PTHR24292:SF54">
    <property type="entry name" value="CYP9F3-RELATED"/>
    <property type="match status" value="1"/>
</dbReference>
<evidence type="ECO:0000256" key="12">
    <source>
        <dbReference type="ARBA" id="ARBA00023136"/>
    </source>
</evidence>
<organism evidence="15 16">
    <name type="scientific">Asbolus verrucosus</name>
    <name type="common">Desert ironclad beetle</name>
    <dbReference type="NCBI Taxonomy" id="1661398"/>
    <lineage>
        <taxon>Eukaryota</taxon>
        <taxon>Metazoa</taxon>
        <taxon>Ecdysozoa</taxon>
        <taxon>Arthropoda</taxon>
        <taxon>Hexapoda</taxon>
        <taxon>Insecta</taxon>
        <taxon>Pterygota</taxon>
        <taxon>Neoptera</taxon>
        <taxon>Endopterygota</taxon>
        <taxon>Coleoptera</taxon>
        <taxon>Polyphaga</taxon>
        <taxon>Cucujiformia</taxon>
        <taxon>Tenebrionidae</taxon>
        <taxon>Pimeliinae</taxon>
        <taxon>Asbolus</taxon>
    </lineage>
</organism>
<dbReference type="PRINTS" id="PR00385">
    <property type="entry name" value="P450"/>
</dbReference>
<dbReference type="OrthoDB" id="2789670at2759"/>
<dbReference type="FunFam" id="1.10.630.10:FF:000182">
    <property type="entry name" value="Cytochrome P450 3A4"/>
    <property type="match status" value="1"/>
</dbReference>
<dbReference type="GO" id="GO:0016705">
    <property type="term" value="F:oxidoreductase activity, acting on paired donors, with incorporation or reduction of molecular oxygen"/>
    <property type="evidence" value="ECO:0007669"/>
    <property type="project" value="InterPro"/>
</dbReference>
<dbReference type="InterPro" id="IPR001128">
    <property type="entry name" value="Cyt_P450"/>
</dbReference>
<evidence type="ECO:0000256" key="10">
    <source>
        <dbReference type="ARBA" id="ARBA00023004"/>
    </source>
</evidence>
<name>A0A482VCC9_ASBVE</name>
<keyword evidence="8" id="KW-0492">Microsome</keyword>
<evidence type="ECO:0000256" key="6">
    <source>
        <dbReference type="ARBA" id="ARBA00022723"/>
    </source>
</evidence>
<dbReference type="InterPro" id="IPR017972">
    <property type="entry name" value="Cyt_P450_CS"/>
</dbReference>
<comment type="subcellular location">
    <subcellularLocation>
        <location evidence="3">Endoplasmic reticulum membrane</location>
        <topology evidence="3">Peripheral membrane protein</topology>
    </subcellularLocation>
    <subcellularLocation>
        <location evidence="2">Microsome membrane</location>
        <topology evidence="2">Peripheral membrane protein</topology>
    </subcellularLocation>
</comment>
<evidence type="ECO:0000256" key="14">
    <source>
        <dbReference type="RuleBase" id="RU000461"/>
    </source>
</evidence>
<evidence type="ECO:0000256" key="11">
    <source>
        <dbReference type="ARBA" id="ARBA00023033"/>
    </source>
</evidence>
<evidence type="ECO:0000256" key="3">
    <source>
        <dbReference type="ARBA" id="ARBA00004406"/>
    </source>
</evidence>
<evidence type="ECO:0000313" key="15">
    <source>
        <dbReference type="EMBL" id="RZB40914.1"/>
    </source>
</evidence>
<evidence type="ECO:0000313" key="16">
    <source>
        <dbReference type="Proteomes" id="UP000292052"/>
    </source>
</evidence>
<dbReference type="PANTHER" id="PTHR24292">
    <property type="entry name" value="CYTOCHROME P450"/>
    <property type="match status" value="1"/>
</dbReference>
<keyword evidence="11 14" id="KW-0503">Monooxygenase</keyword>
<dbReference type="GO" id="GO:0004497">
    <property type="term" value="F:monooxygenase activity"/>
    <property type="evidence" value="ECO:0007669"/>
    <property type="project" value="UniProtKB-KW"/>
</dbReference>
<evidence type="ECO:0000256" key="4">
    <source>
        <dbReference type="ARBA" id="ARBA00010617"/>
    </source>
</evidence>
<dbReference type="Gene3D" id="1.10.630.10">
    <property type="entry name" value="Cytochrome P450"/>
    <property type="match status" value="1"/>
</dbReference>
<proteinExistence type="inferred from homology"/>
<dbReference type="STRING" id="1661398.A0A482VCC9"/>
<dbReference type="EMBL" id="QDEB01114832">
    <property type="protein sequence ID" value="RZB40914.1"/>
    <property type="molecule type" value="Genomic_DNA"/>
</dbReference>
<evidence type="ECO:0000256" key="13">
    <source>
        <dbReference type="PIRSR" id="PIRSR602401-1"/>
    </source>
</evidence>
<gene>
    <name evidence="15" type="ORF">BDFB_013172</name>
</gene>
<evidence type="ECO:0000256" key="1">
    <source>
        <dbReference type="ARBA" id="ARBA00001971"/>
    </source>
</evidence>